<dbReference type="InterPro" id="IPR011006">
    <property type="entry name" value="CheY-like_superfamily"/>
</dbReference>
<dbReference type="InterPro" id="IPR001789">
    <property type="entry name" value="Sig_transdc_resp-reg_receiver"/>
</dbReference>
<keyword evidence="2 9" id="KW-0963">Cytoplasm</keyword>
<evidence type="ECO:0000256" key="3">
    <source>
        <dbReference type="ARBA" id="ARBA00022553"/>
    </source>
</evidence>
<evidence type="ECO:0000259" key="11">
    <source>
        <dbReference type="PROSITE" id="PS50110"/>
    </source>
</evidence>
<keyword evidence="7 9" id="KW-0010">Activator</keyword>
<dbReference type="PROSITE" id="PS50110">
    <property type="entry name" value="RESPONSE_REGULATORY"/>
    <property type="match status" value="1"/>
</dbReference>
<keyword evidence="3 10" id="KW-0597">Phosphoprotein</keyword>
<dbReference type="STRING" id="1036181.SAMN05421756_101742"/>
<dbReference type="InterPro" id="IPR051271">
    <property type="entry name" value="2C-system_Tx_regulators"/>
</dbReference>
<dbReference type="PIRSF" id="PIRSF006171">
    <property type="entry name" value="RR_citrat_malat"/>
    <property type="match status" value="1"/>
</dbReference>
<accession>A0A1H9AV49</accession>
<gene>
    <name evidence="12" type="ORF">SAMN05421756_101742</name>
</gene>
<evidence type="ECO:0000256" key="2">
    <source>
        <dbReference type="ARBA" id="ARBA00022490"/>
    </source>
</evidence>
<dbReference type="PANTHER" id="PTHR45526">
    <property type="entry name" value="TRANSCRIPTIONAL REGULATORY PROTEIN DPIA"/>
    <property type="match status" value="1"/>
</dbReference>
<dbReference type="RefSeq" id="WP_091177706.1">
    <property type="nucleotide sequence ID" value="NZ_FOFA01000001.1"/>
</dbReference>
<keyword evidence="5 9" id="KW-0805">Transcription regulation</keyword>
<evidence type="ECO:0000256" key="1">
    <source>
        <dbReference type="ARBA" id="ARBA00004496"/>
    </source>
</evidence>
<dbReference type="GO" id="GO:0005737">
    <property type="term" value="C:cytoplasm"/>
    <property type="evidence" value="ECO:0007669"/>
    <property type="project" value="UniProtKB-SubCell"/>
</dbReference>
<dbReference type="InterPro" id="IPR036390">
    <property type="entry name" value="WH_DNA-bd_sf"/>
</dbReference>
<feature type="modified residue" description="4-aspartylphosphate" evidence="10">
    <location>
        <position position="54"/>
    </location>
</feature>
<dbReference type="EMBL" id="FOFA01000001">
    <property type="protein sequence ID" value="SEP80620.1"/>
    <property type="molecule type" value="Genomic_DNA"/>
</dbReference>
<dbReference type="GO" id="GO:0003677">
    <property type="term" value="F:DNA binding"/>
    <property type="evidence" value="ECO:0007669"/>
    <property type="project" value="UniProtKB-KW"/>
</dbReference>
<evidence type="ECO:0000313" key="13">
    <source>
        <dbReference type="Proteomes" id="UP000198504"/>
    </source>
</evidence>
<dbReference type="Gene3D" id="1.10.10.10">
    <property type="entry name" value="Winged helix-like DNA-binding domain superfamily/Winged helix DNA-binding domain"/>
    <property type="match status" value="1"/>
</dbReference>
<keyword evidence="6 9" id="KW-0238">DNA-binding</keyword>
<dbReference type="OrthoDB" id="7187989at2"/>
<evidence type="ECO:0000256" key="5">
    <source>
        <dbReference type="ARBA" id="ARBA00023015"/>
    </source>
</evidence>
<dbReference type="Pfam" id="PF00072">
    <property type="entry name" value="Response_reg"/>
    <property type="match status" value="1"/>
</dbReference>
<dbReference type="GO" id="GO:0003700">
    <property type="term" value="F:DNA-binding transcription factor activity"/>
    <property type="evidence" value="ECO:0007669"/>
    <property type="project" value="InterPro"/>
</dbReference>
<dbReference type="InterPro" id="IPR036388">
    <property type="entry name" value="WH-like_DNA-bd_sf"/>
</dbReference>
<comment type="subcellular location">
    <subcellularLocation>
        <location evidence="1 9">Cytoplasm</location>
    </subcellularLocation>
</comment>
<keyword evidence="13" id="KW-1185">Reference proteome</keyword>
<dbReference type="SMART" id="SM00448">
    <property type="entry name" value="REC"/>
    <property type="match status" value="1"/>
</dbReference>
<evidence type="ECO:0000256" key="6">
    <source>
        <dbReference type="ARBA" id="ARBA00023125"/>
    </source>
</evidence>
<dbReference type="AlphaFoldDB" id="A0A1H9AV49"/>
<reference evidence="13" key="1">
    <citation type="submission" date="2016-10" db="EMBL/GenBank/DDBJ databases">
        <authorList>
            <person name="Varghese N."/>
            <person name="Submissions S."/>
        </authorList>
    </citation>
    <scope>NUCLEOTIDE SEQUENCE [LARGE SCALE GENOMIC DNA]</scope>
    <source>
        <strain evidence="13">CGMCC 4.6856</strain>
    </source>
</reference>
<evidence type="ECO:0000313" key="12">
    <source>
        <dbReference type="EMBL" id="SEP80620.1"/>
    </source>
</evidence>
<dbReference type="SUPFAM" id="SSF46785">
    <property type="entry name" value="Winged helix' DNA-binding domain"/>
    <property type="match status" value="1"/>
</dbReference>
<keyword evidence="8 9" id="KW-0804">Transcription</keyword>
<sequence>MISVLVVDDDFRVARIHSAFVDRVAGFRTVGVAHSGEEAISRALAARPDLILLDLYLPDMFGLTALNRMRVRGVEGDAIVISAANDAETVERAVRLGVVNYLLKPFTQQDLVDRLLHYRDSRTSSPGRRLTDQAAVDALLGRPDRSRPAPLPKGLSQETAAAIVDALVSAGRELSAQECAELVGISRVSARRYLEHFVTEGTVAVGLRYGAVGRPERRYSPVVPVG</sequence>
<organism evidence="12 13">
    <name type="scientific">Microlunatus flavus</name>
    <dbReference type="NCBI Taxonomy" id="1036181"/>
    <lineage>
        <taxon>Bacteria</taxon>
        <taxon>Bacillati</taxon>
        <taxon>Actinomycetota</taxon>
        <taxon>Actinomycetes</taxon>
        <taxon>Propionibacteriales</taxon>
        <taxon>Propionibacteriaceae</taxon>
        <taxon>Microlunatus</taxon>
    </lineage>
</organism>
<evidence type="ECO:0000256" key="10">
    <source>
        <dbReference type="PROSITE-ProRule" id="PRU00169"/>
    </source>
</evidence>
<dbReference type="PANTHER" id="PTHR45526:SF1">
    <property type="entry name" value="TRANSCRIPTIONAL REGULATORY PROTEIN DCUR-RELATED"/>
    <property type="match status" value="1"/>
</dbReference>
<dbReference type="InterPro" id="IPR005471">
    <property type="entry name" value="Tscrpt_reg_IclR_N"/>
</dbReference>
<dbReference type="Pfam" id="PF09339">
    <property type="entry name" value="HTH_IclR"/>
    <property type="match status" value="1"/>
</dbReference>
<proteinExistence type="predicted"/>
<dbReference type="InterPro" id="IPR024187">
    <property type="entry name" value="Sig_transdc_resp-reg_cit/mal"/>
</dbReference>
<dbReference type="SUPFAM" id="SSF52172">
    <property type="entry name" value="CheY-like"/>
    <property type="match status" value="1"/>
</dbReference>
<name>A0A1H9AV49_9ACTN</name>
<dbReference type="GO" id="GO:0000156">
    <property type="term" value="F:phosphorelay response regulator activity"/>
    <property type="evidence" value="ECO:0007669"/>
    <property type="project" value="TreeGrafter"/>
</dbReference>
<feature type="domain" description="Response regulatory" evidence="11">
    <location>
        <begin position="3"/>
        <end position="119"/>
    </location>
</feature>
<keyword evidence="4 9" id="KW-0902">Two-component regulatory system</keyword>
<evidence type="ECO:0000256" key="7">
    <source>
        <dbReference type="ARBA" id="ARBA00023159"/>
    </source>
</evidence>
<evidence type="ECO:0000256" key="4">
    <source>
        <dbReference type="ARBA" id="ARBA00023012"/>
    </source>
</evidence>
<evidence type="ECO:0000256" key="9">
    <source>
        <dbReference type="PIRNR" id="PIRNR006171"/>
    </source>
</evidence>
<dbReference type="Proteomes" id="UP000198504">
    <property type="component" value="Unassembled WGS sequence"/>
</dbReference>
<dbReference type="Gene3D" id="3.40.50.2300">
    <property type="match status" value="1"/>
</dbReference>
<protein>
    <recommendedName>
        <fullName evidence="9">Transcriptional regulatory protein</fullName>
    </recommendedName>
</protein>
<evidence type="ECO:0000256" key="8">
    <source>
        <dbReference type="ARBA" id="ARBA00023163"/>
    </source>
</evidence>